<dbReference type="RefSeq" id="WP_254160277.1">
    <property type="nucleotide sequence ID" value="NZ_JAHESF010000002.1"/>
</dbReference>
<dbReference type="Pfam" id="PF04954">
    <property type="entry name" value="SIP"/>
    <property type="match status" value="1"/>
</dbReference>
<evidence type="ECO:0000259" key="1">
    <source>
        <dbReference type="PROSITE" id="PS51384"/>
    </source>
</evidence>
<dbReference type="InterPro" id="IPR039374">
    <property type="entry name" value="SIP_fam"/>
</dbReference>
<evidence type="ECO:0000313" key="2">
    <source>
        <dbReference type="EMBL" id="MBT1695684.1"/>
    </source>
</evidence>
<dbReference type="SUPFAM" id="SSF63380">
    <property type="entry name" value="Riboflavin synthase domain-like"/>
    <property type="match status" value="1"/>
</dbReference>
<dbReference type="Proteomes" id="UP001319200">
    <property type="component" value="Unassembled WGS sequence"/>
</dbReference>
<evidence type="ECO:0000313" key="3">
    <source>
        <dbReference type="Proteomes" id="UP001319200"/>
    </source>
</evidence>
<comment type="caution">
    <text evidence="2">The sequence shown here is derived from an EMBL/GenBank/DDBJ whole genome shotgun (WGS) entry which is preliminary data.</text>
</comment>
<dbReference type="InterPro" id="IPR017927">
    <property type="entry name" value="FAD-bd_FR_type"/>
</dbReference>
<dbReference type="InterPro" id="IPR007037">
    <property type="entry name" value="SIP_rossman_dom"/>
</dbReference>
<dbReference type="PROSITE" id="PS51384">
    <property type="entry name" value="FAD_FR"/>
    <property type="match status" value="1"/>
</dbReference>
<organism evidence="2 3">
    <name type="scientific">Chryseosolibacter histidini</name>
    <dbReference type="NCBI Taxonomy" id="2782349"/>
    <lineage>
        <taxon>Bacteria</taxon>
        <taxon>Pseudomonadati</taxon>
        <taxon>Bacteroidota</taxon>
        <taxon>Cytophagia</taxon>
        <taxon>Cytophagales</taxon>
        <taxon>Chryseotaleaceae</taxon>
        <taxon>Chryseosolibacter</taxon>
    </lineage>
</organism>
<dbReference type="CDD" id="cd06193">
    <property type="entry name" value="siderophore_interacting"/>
    <property type="match status" value="1"/>
</dbReference>
<dbReference type="Gene3D" id="2.40.30.10">
    <property type="entry name" value="Translation factors"/>
    <property type="match status" value="1"/>
</dbReference>
<dbReference type="InterPro" id="IPR039261">
    <property type="entry name" value="FNR_nucleotide-bd"/>
</dbReference>
<keyword evidence="3" id="KW-1185">Reference proteome</keyword>
<sequence>MTPRLPKILEHMAESRLGISCTVTAVEYFHATLKRVQFRGELGMETFVPGQEVKFRVSDDEYRHYTPTFFDLEKGIFDVLFYLQGNGPGSHWASTLEAGDTARMLRTGGKMRLATHNRYHFFFGDETSLGLFRCLKEAVHQKGHEYLGILELAEGSFGWPEKLDVSVDLVPRLHDERPAQEAIAYLNDLHGLLWKTWKKASFYLAGRAASIEAFREALVARGVSNDRISTHAYWSDGKKGQLINSRQ</sequence>
<proteinExistence type="predicted"/>
<dbReference type="Gene3D" id="3.40.50.80">
    <property type="entry name" value="Nucleotide-binding domain of ferredoxin-NADP reductase (FNR) module"/>
    <property type="match status" value="1"/>
</dbReference>
<dbReference type="PANTHER" id="PTHR30157:SF0">
    <property type="entry name" value="NADPH-DEPENDENT FERRIC-CHELATE REDUCTASE"/>
    <property type="match status" value="1"/>
</dbReference>
<gene>
    <name evidence="2" type="ORF">KK083_02270</name>
</gene>
<dbReference type="AlphaFoldDB" id="A0AAP2DKR8"/>
<name>A0AAP2DKR8_9BACT</name>
<reference evidence="2 3" key="1">
    <citation type="submission" date="2021-05" db="EMBL/GenBank/DDBJ databases">
        <title>A Polyphasic approach of four new species of the genus Ohtaekwangia: Ohtaekwangia histidinii sp. nov., Ohtaekwangia cretensis sp. nov., Ohtaekwangia indiensis sp. nov., Ohtaekwangia reichenbachii sp. nov. from diverse environment.</title>
        <authorList>
            <person name="Octaviana S."/>
        </authorList>
    </citation>
    <scope>NUCLEOTIDE SEQUENCE [LARGE SCALE GENOMIC DNA]</scope>
    <source>
        <strain evidence="2 3">PWU4</strain>
    </source>
</reference>
<accession>A0AAP2DKR8</accession>
<protein>
    <submittedName>
        <fullName evidence="2">Siderophore-interacting protein</fullName>
    </submittedName>
</protein>
<dbReference type="PANTHER" id="PTHR30157">
    <property type="entry name" value="FERRIC REDUCTASE, NADPH-DEPENDENT"/>
    <property type="match status" value="1"/>
</dbReference>
<feature type="domain" description="FAD-binding FR-type" evidence="1">
    <location>
        <begin position="16"/>
        <end position="114"/>
    </location>
</feature>
<dbReference type="EMBL" id="JAHESF010000002">
    <property type="protein sequence ID" value="MBT1695684.1"/>
    <property type="molecule type" value="Genomic_DNA"/>
</dbReference>
<dbReference type="InterPro" id="IPR017938">
    <property type="entry name" value="Riboflavin_synthase-like_b-brl"/>
</dbReference>
<dbReference type="GO" id="GO:0016491">
    <property type="term" value="F:oxidoreductase activity"/>
    <property type="evidence" value="ECO:0007669"/>
    <property type="project" value="InterPro"/>
</dbReference>